<comment type="similarity">
    <text evidence="2">Belongs to the SLC34A transporter family.</text>
</comment>
<evidence type="ECO:0000313" key="8">
    <source>
        <dbReference type="EMBL" id="KAK1946763.1"/>
    </source>
</evidence>
<feature type="transmembrane region" description="Helical" evidence="7">
    <location>
        <begin position="438"/>
        <end position="459"/>
    </location>
</feature>
<sequence>MPHESGELLVLTTNESFSDEVHLECDEEDCERAKTLNEKLARGFGYVIVSVTALYFFMVGVKVLDDGLTLSLRCNSANTVVFGDNFIVSLMAGIVASALLHSSTIVISIVVALVSSAAMSIRQAVYVIMGANVGTCVSCVVVAFGQLGDRTQFQRAVAAATVHDMYNIWSVVVLLPIEEIFHPLERISLVMAGSDAVSNNVLSAIVDPLVQALVMVDKKAVAMAATGEISCSDDQSFVNRGIFEGLDLSDGSIGGITVFLGFSVLVCAIFTLVKTLTMVFMGPIKVLISKLLNYNGYVTIVVGTFVTLAIHSSTVITSTLTPMAGLGLISLEQVYPLVIGANLGTTGTVVLASYVTGNSNAVATALVHFWFNLLGFFLFYPVPITRKLILKSAESLAFASVSWPLVIVLFLVVLFILLPTDLLILMAMTKAHNVAFQVIGWTITAVEITAFGYFALWYMKKGGHVKWHEFLERRSLERQDGLEWFYSHEVM</sequence>
<accession>A0AAD9LRD9</accession>
<feature type="transmembrane region" description="Helical" evidence="7">
    <location>
        <begin position="125"/>
        <end position="145"/>
    </location>
</feature>
<feature type="transmembrane region" description="Helical" evidence="7">
    <location>
        <begin position="253"/>
        <end position="273"/>
    </location>
</feature>
<evidence type="ECO:0000256" key="1">
    <source>
        <dbReference type="ARBA" id="ARBA00004651"/>
    </source>
</evidence>
<keyword evidence="5 7" id="KW-1133">Transmembrane helix</keyword>
<protein>
    <submittedName>
        <fullName evidence="8">Sodium-dependent phosphate transport protein 2B</fullName>
    </submittedName>
</protein>
<keyword evidence="4 7" id="KW-0812">Transmembrane</keyword>
<name>A0AAD9LRD9_9STRA</name>
<dbReference type="Pfam" id="PF02690">
    <property type="entry name" value="Na_Pi_cotrans"/>
    <property type="match status" value="2"/>
</dbReference>
<dbReference type="EMBL" id="JASMQC010000003">
    <property type="protein sequence ID" value="KAK1946763.1"/>
    <property type="molecule type" value="Genomic_DNA"/>
</dbReference>
<organism evidence="8 9">
    <name type="scientific">Phytophthora citrophthora</name>
    <dbReference type="NCBI Taxonomy" id="4793"/>
    <lineage>
        <taxon>Eukaryota</taxon>
        <taxon>Sar</taxon>
        <taxon>Stramenopiles</taxon>
        <taxon>Oomycota</taxon>
        <taxon>Peronosporomycetes</taxon>
        <taxon>Peronosporales</taxon>
        <taxon>Peronosporaceae</taxon>
        <taxon>Phytophthora</taxon>
    </lineage>
</organism>
<dbReference type="PANTHER" id="PTHR10010">
    <property type="entry name" value="SOLUTE CARRIER FAMILY 34 SODIUM PHOSPHATE , MEMBER 2-RELATED"/>
    <property type="match status" value="1"/>
</dbReference>
<dbReference type="GO" id="GO:0005886">
    <property type="term" value="C:plasma membrane"/>
    <property type="evidence" value="ECO:0007669"/>
    <property type="project" value="UniProtKB-SubCell"/>
</dbReference>
<keyword evidence="6 7" id="KW-0472">Membrane</keyword>
<feature type="transmembrane region" description="Helical" evidence="7">
    <location>
        <begin position="362"/>
        <end position="382"/>
    </location>
</feature>
<evidence type="ECO:0000313" key="9">
    <source>
        <dbReference type="Proteomes" id="UP001259832"/>
    </source>
</evidence>
<evidence type="ECO:0000256" key="2">
    <source>
        <dbReference type="ARBA" id="ARBA00005808"/>
    </source>
</evidence>
<evidence type="ECO:0000256" key="4">
    <source>
        <dbReference type="ARBA" id="ARBA00022692"/>
    </source>
</evidence>
<feature type="transmembrane region" description="Helical" evidence="7">
    <location>
        <begin position="294"/>
        <end position="314"/>
    </location>
</feature>
<evidence type="ECO:0000256" key="5">
    <source>
        <dbReference type="ARBA" id="ARBA00022989"/>
    </source>
</evidence>
<reference evidence="8" key="1">
    <citation type="submission" date="2023-08" db="EMBL/GenBank/DDBJ databases">
        <title>Reference Genome Resource for the Citrus Pathogen Phytophthora citrophthora.</title>
        <authorList>
            <person name="Moller H."/>
            <person name="Coetzee B."/>
            <person name="Rose L.J."/>
            <person name="Van Niekerk J.M."/>
        </authorList>
    </citation>
    <scope>NUCLEOTIDE SEQUENCE</scope>
    <source>
        <strain evidence="8">STE-U-9442</strain>
    </source>
</reference>
<evidence type="ECO:0000256" key="6">
    <source>
        <dbReference type="ARBA" id="ARBA00023136"/>
    </source>
</evidence>
<feature type="transmembrane region" description="Helical" evidence="7">
    <location>
        <begin position="402"/>
        <end position="426"/>
    </location>
</feature>
<evidence type="ECO:0000256" key="7">
    <source>
        <dbReference type="SAM" id="Phobius"/>
    </source>
</evidence>
<comment type="subcellular location">
    <subcellularLocation>
        <location evidence="1">Cell membrane</location>
        <topology evidence="1">Multi-pass membrane protein</topology>
    </subcellularLocation>
</comment>
<proteinExistence type="inferred from homology"/>
<keyword evidence="9" id="KW-1185">Reference proteome</keyword>
<dbReference type="GO" id="GO:0044341">
    <property type="term" value="P:sodium-dependent phosphate transport"/>
    <property type="evidence" value="ECO:0007669"/>
    <property type="project" value="InterPro"/>
</dbReference>
<feature type="transmembrane region" description="Helical" evidence="7">
    <location>
        <begin position="44"/>
        <end position="64"/>
    </location>
</feature>
<dbReference type="AlphaFoldDB" id="A0AAD9LRD9"/>
<keyword evidence="3" id="KW-1003">Cell membrane</keyword>
<dbReference type="InterPro" id="IPR003841">
    <property type="entry name" value="Na/Pi_transpt"/>
</dbReference>
<dbReference type="PANTHER" id="PTHR10010:SF46">
    <property type="entry name" value="SODIUM-DEPENDENT PHOSPHATE TRANSPORT PROTEIN 2B"/>
    <property type="match status" value="1"/>
</dbReference>
<dbReference type="GO" id="GO:0005436">
    <property type="term" value="F:sodium:phosphate symporter activity"/>
    <property type="evidence" value="ECO:0007669"/>
    <property type="project" value="InterPro"/>
</dbReference>
<comment type="caution">
    <text evidence="8">The sequence shown here is derived from an EMBL/GenBank/DDBJ whole genome shotgun (WGS) entry which is preliminary data.</text>
</comment>
<gene>
    <name evidence="8" type="ORF">P3T76_002315</name>
</gene>
<feature type="transmembrane region" description="Helical" evidence="7">
    <location>
        <begin position="86"/>
        <end position="113"/>
    </location>
</feature>
<dbReference type="NCBIfam" id="NF037997">
    <property type="entry name" value="Na_Pi_symport"/>
    <property type="match status" value="2"/>
</dbReference>
<dbReference type="Proteomes" id="UP001259832">
    <property type="component" value="Unassembled WGS sequence"/>
</dbReference>
<evidence type="ECO:0000256" key="3">
    <source>
        <dbReference type="ARBA" id="ARBA00022475"/>
    </source>
</evidence>